<evidence type="ECO:0000313" key="1">
    <source>
        <dbReference type="EMBL" id="GFT92664.1"/>
    </source>
</evidence>
<sequence length="76" mass="8801">MGAEMRTYFLSALSSKHKCEISNRIKRFLSPRSHLYITYAERRTSCLLSPSLLVINYIGKKFLRNGKLNNIPVLLK</sequence>
<organism evidence="1 2">
    <name type="scientific">Nephila pilipes</name>
    <name type="common">Giant wood spider</name>
    <name type="synonym">Nephila maculata</name>
    <dbReference type="NCBI Taxonomy" id="299642"/>
    <lineage>
        <taxon>Eukaryota</taxon>
        <taxon>Metazoa</taxon>
        <taxon>Ecdysozoa</taxon>
        <taxon>Arthropoda</taxon>
        <taxon>Chelicerata</taxon>
        <taxon>Arachnida</taxon>
        <taxon>Araneae</taxon>
        <taxon>Araneomorphae</taxon>
        <taxon>Entelegynae</taxon>
        <taxon>Araneoidea</taxon>
        <taxon>Nephilidae</taxon>
        <taxon>Nephila</taxon>
    </lineage>
</organism>
<dbReference type="AlphaFoldDB" id="A0A8X6PW51"/>
<accession>A0A8X6PW51</accession>
<dbReference type="EMBL" id="BMAW01025475">
    <property type="protein sequence ID" value="GFT92664.1"/>
    <property type="molecule type" value="Genomic_DNA"/>
</dbReference>
<name>A0A8X6PW51_NEPPI</name>
<evidence type="ECO:0000313" key="2">
    <source>
        <dbReference type="Proteomes" id="UP000887013"/>
    </source>
</evidence>
<protein>
    <submittedName>
        <fullName evidence="1">Uncharacterized protein</fullName>
    </submittedName>
</protein>
<reference evidence="1" key="1">
    <citation type="submission" date="2020-08" db="EMBL/GenBank/DDBJ databases">
        <title>Multicomponent nature underlies the extraordinary mechanical properties of spider dragline silk.</title>
        <authorList>
            <person name="Kono N."/>
            <person name="Nakamura H."/>
            <person name="Mori M."/>
            <person name="Yoshida Y."/>
            <person name="Ohtoshi R."/>
            <person name="Malay A.D."/>
            <person name="Moran D.A.P."/>
            <person name="Tomita M."/>
            <person name="Numata K."/>
            <person name="Arakawa K."/>
        </authorList>
    </citation>
    <scope>NUCLEOTIDE SEQUENCE</scope>
</reference>
<gene>
    <name evidence="1" type="ORF">NPIL_62741</name>
</gene>
<keyword evidence="2" id="KW-1185">Reference proteome</keyword>
<dbReference type="Proteomes" id="UP000887013">
    <property type="component" value="Unassembled WGS sequence"/>
</dbReference>
<proteinExistence type="predicted"/>
<comment type="caution">
    <text evidence="1">The sequence shown here is derived from an EMBL/GenBank/DDBJ whole genome shotgun (WGS) entry which is preliminary data.</text>
</comment>